<name>A0A7S6WRP5_9SPIR</name>
<dbReference type="GeneID" id="301090347"/>
<dbReference type="Proteomes" id="UP000593915">
    <property type="component" value="Chromosome"/>
</dbReference>
<dbReference type="AlphaFoldDB" id="A0A7S6WRP5"/>
<gene>
    <name evidence="1" type="ORF">IFE08_07060</name>
</gene>
<accession>A0A7S6WRP5</accession>
<evidence type="ECO:0000313" key="1">
    <source>
        <dbReference type="EMBL" id="QOW62081.1"/>
    </source>
</evidence>
<organism evidence="1 2">
    <name type="scientific">Treponema pedis</name>
    <dbReference type="NCBI Taxonomy" id="409322"/>
    <lineage>
        <taxon>Bacteria</taxon>
        <taxon>Pseudomonadati</taxon>
        <taxon>Spirochaetota</taxon>
        <taxon>Spirochaetia</taxon>
        <taxon>Spirochaetales</taxon>
        <taxon>Treponemataceae</taxon>
        <taxon>Treponema</taxon>
    </lineage>
</organism>
<dbReference type="RefSeq" id="WP_020965625.1">
    <property type="nucleotide sequence ID" value="NZ_CP045670.1"/>
</dbReference>
<reference evidence="1 2" key="1">
    <citation type="submission" date="2020-09" db="EMBL/GenBank/DDBJ databases">
        <title>Characterization of Treponema spp. from bovine digital dermatitis in Korea.</title>
        <authorList>
            <person name="Espiritu H.M."/>
            <person name="Cho Y.I."/>
            <person name="Mamuad L."/>
        </authorList>
    </citation>
    <scope>NUCLEOTIDE SEQUENCE [LARGE SCALE GENOMIC DNA]</scope>
    <source>
        <strain evidence="1 2">KS1</strain>
    </source>
</reference>
<dbReference type="EMBL" id="CP061839">
    <property type="protein sequence ID" value="QOW62081.1"/>
    <property type="molecule type" value="Genomic_DNA"/>
</dbReference>
<protein>
    <submittedName>
        <fullName evidence="1">Uncharacterized protein</fullName>
    </submittedName>
</protein>
<evidence type="ECO:0000313" key="2">
    <source>
        <dbReference type="Proteomes" id="UP000593915"/>
    </source>
</evidence>
<sequence>MKKKYKIIYLTDIVFIIGLYILNILSNKKAGVNHHVIFKSLKFINTYMKGYNFVLILSIITVCLIFSLYLFIKRLKQKKEIFDCILLIINLTVLIFLTVFASLQKSNVFYYTFITFSISAIVKMLINIIILTLNNYS</sequence>
<proteinExistence type="predicted"/>